<dbReference type="PROSITE" id="PS00099">
    <property type="entry name" value="THIOLASE_3"/>
    <property type="match status" value="1"/>
</dbReference>
<dbReference type="PROSITE" id="PS00737">
    <property type="entry name" value="THIOLASE_2"/>
    <property type="match status" value="1"/>
</dbReference>
<feature type="domain" description="Thiolase C-terminal" evidence="7">
    <location>
        <begin position="306"/>
        <end position="444"/>
    </location>
</feature>
<dbReference type="SUPFAM" id="SSF53901">
    <property type="entry name" value="Thiolase-like"/>
    <property type="match status" value="2"/>
</dbReference>
<feature type="domain" description="Thiolase N-terminal" evidence="6">
    <location>
        <begin position="7"/>
        <end position="299"/>
    </location>
</feature>
<comment type="caution">
    <text evidence="8">The sequence shown here is derived from an EMBL/GenBank/DDBJ whole genome shotgun (WGS) entry which is preliminary data.</text>
</comment>
<dbReference type="PANTHER" id="PTHR18919">
    <property type="entry name" value="ACETYL-COA C-ACYLTRANSFERASE"/>
    <property type="match status" value="1"/>
</dbReference>
<dbReference type="EMBL" id="LUKE01000003">
    <property type="protein sequence ID" value="KYG64068.1"/>
    <property type="molecule type" value="Genomic_DNA"/>
</dbReference>
<organism evidence="8 9">
    <name type="scientific">Bdellovibrio bacteriovorus</name>
    <dbReference type="NCBI Taxonomy" id="959"/>
    <lineage>
        <taxon>Bacteria</taxon>
        <taxon>Pseudomonadati</taxon>
        <taxon>Bdellovibrionota</taxon>
        <taxon>Bdellovibrionia</taxon>
        <taxon>Bdellovibrionales</taxon>
        <taxon>Pseudobdellovibrionaceae</taxon>
        <taxon>Bdellovibrio</taxon>
    </lineage>
</organism>
<dbReference type="PANTHER" id="PTHR18919:SF107">
    <property type="entry name" value="ACETYL-COA ACETYLTRANSFERASE, CYTOSOLIC"/>
    <property type="match status" value="1"/>
</dbReference>
<sequence length="447" mass="48027">MKSPRDVVLVEGVRTPFAKAGTKIKKVHPADLGKTALKQLIAQTNLDVNSVDEVIIGNTGNPPDAVNISRVVALNAGIPLKTSAYTVHRNCASALESISNGYEKIKSGTMDVVLAGGTESMSQMPTLPPKKFQEIYEKLFAAKGPKQALPLLWALFKADMKQIKALLQGNMRDEYFPQIAVMLGLTDPFVGINMGQTAEILAKEWGLTREMQDQFALRSHQRASQATKAGLLRQEITPVYLAPEYKEVVADDIGPRDNQTMEALSKLKPFFDKATGSITAGNSCPITDGAAMVLLMSREKAEAQGYKPLATIRSYGFAGLEPERMGLGPAYSTPLALKRAGLSMKDIGLVELNEAFAAQVMACQRAMDSDQFAQEKLGLSSKVGEIRDDILNVNGGAIAFGHPVGATGTRIVLTLAKEMKRRNTQFGLATLCIGGGQGGAMILENEG</sequence>
<evidence type="ECO:0000256" key="1">
    <source>
        <dbReference type="ARBA" id="ARBA00010982"/>
    </source>
</evidence>
<dbReference type="InterPro" id="IPR002155">
    <property type="entry name" value="Thiolase"/>
</dbReference>
<feature type="active site" description="Proton acceptor" evidence="4">
    <location>
        <position position="432"/>
    </location>
</feature>
<dbReference type="InterPro" id="IPR020613">
    <property type="entry name" value="Thiolase_CS"/>
</dbReference>
<evidence type="ECO:0000313" key="8">
    <source>
        <dbReference type="EMBL" id="KYG64068.1"/>
    </source>
</evidence>
<evidence type="ECO:0000256" key="4">
    <source>
        <dbReference type="PIRSR" id="PIRSR000429-1"/>
    </source>
</evidence>
<keyword evidence="9" id="KW-1185">Reference proteome</keyword>
<proteinExistence type="inferred from homology"/>
<dbReference type="InterPro" id="IPR020610">
    <property type="entry name" value="Thiolase_AS"/>
</dbReference>
<evidence type="ECO:0000256" key="5">
    <source>
        <dbReference type="RuleBase" id="RU003557"/>
    </source>
</evidence>
<evidence type="ECO:0000259" key="7">
    <source>
        <dbReference type="Pfam" id="PF02803"/>
    </source>
</evidence>
<keyword evidence="3 5" id="KW-0012">Acyltransferase</keyword>
<gene>
    <name evidence="8" type="ORF">AZI86_14790</name>
</gene>
<dbReference type="InterPro" id="IPR016039">
    <property type="entry name" value="Thiolase-like"/>
</dbReference>
<dbReference type="PIRSF" id="PIRSF000429">
    <property type="entry name" value="Ac-CoA_Ac_transf"/>
    <property type="match status" value="1"/>
</dbReference>
<dbReference type="GO" id="GO:0003988">
    <property type="term" value="F:acetyl-CoA C-acyltransferase activity"/>
    <property type="evidence" value="ECO:0007669"/>
    <property type="project" value="UniProtKB-ARBA"/>
</dbReference>
<protein>
    <submittedName>
        <fullName evidence="8">Acetyl-CoA acyltransferase</fullName>
    </submittedName>
</protein>
<name>A0A150WJY1_BDEBC</name>
<dbReference type="AlphaFoldDB" id="A0A150WJY1"/>
<evidence type="ECO:0000256" key="3">
    <source>
        <dbReference type="ARBA" id="ARBA00023315"/>
    </source>
</evidence>
<evidence type="ECO:0000259" key="6">
    <source>
        <dbReference type="Pfam" id="PF00108"/>
    </source>
</evidence>
<dbReference type="InterPro" id="IPR020617">
    <property type="entry name" value="Thiolase_C"/>
</dbReference>
<dbReference type="Pfam" id="PF02803">
    <property type="entry name" value="Thiolase_C"/>
    <property type="match status" value="1"/>
</dbReference>
<comment type="similarity">
    <text evidence="1 5">Belongs to the thiolase-like superfamily. Thiolase family.</text>
</comment>
<feature type="active site" description="Acyl-thioester intermediate" evidence="4">
    <location>
        <position position="91"/>
    </location>
</feature>
<evidence type="ECO:0000256" key="2">
    <source>
        <dbReference type="ARBA" id="ARBA00022679"/>
    </source>
</evidence>
<accession>A0A150WJY1</accession>
<dbReference type="Proteomes" id="UP000075320">
    <property type="component" value="Unassembled WGS sequence"/>
</dbReference>
<dbReference type="InterPro" id="IPR020616">
    <property type="entry name" value="Thiolase_N"/>
</dbReference>
<dbReference type="OrthoDB" id="5287988at2"/>
<evidence type="ECO:0000313" key="9">
    <source>
        <dbReference type="Proteomes" id="UP000075320"/>
    </source>
</evidence>
<feature type="active site" description="Proton acceptor" evidence="4">
    <location>
        <position position="402"/>
    </location>
</feature>
<dbReference type="NCBIfam" id="TIGR01930">
    <property type="entry name" value="AcCoA-C-Actrans"/>
    <property type="match status" value="1"/>
</dbReference>
<keyword evidence="2 5" id="KW-0808">Transferase</keyword>
<dbReference type="CDD" id="cd00751">
    <property type="entry name" value="thiolase"/>
    <property type="match status" value="1"/>
</dbReference>
<dbReference type="GO" id="GO:0005829">
    <property type="term" value="C:cytosol"/>
    <property type="evidence" value="ECO:0007669"/>
    <property type="project" value="TreeGrafter"/>
</dbReference>
<dbReference type="Pfam" id="PF00108">
    <property type="entry name" value="Thiolase_N"/>
    <property type="match status" value="1"/>
</dbReference>
<reference evidence="8 9" key="1">
    <citation type="submission" date="2016-03" db="EMBL/GenBank/DDBJ databases">
        <authorList>
            <person name="Ploux O."/>
        </authorList>
    </citation>
    <scope>NUCLEOTIDE SEQUENCE [LARGE SCALE GENOMIC DNA]</scope>
    <source>
        <strain evidence="8 9">R0</strain>
    </source>
</reference>
<dbReference type="Gene3D" id="3.40.47.10">
    <property type="match status" value="1"/>
</dbReference>
<dbReference type="RefSeq" id="WP_061836034.1">
    <property type="nucleotide sequence ID" value="NZ_LUKE01000003.1"/>
</dbReference>